<gene>
    <name evidence="2" type="ORF">GCM10010862_15730</name>
</gene>
<evidence type="ECO:0000259" key="1">
    <source>
        <dbReference type="PROSITE" id="PS51819"/>
    </source>
</evidence>
<dbReference type="PANTHER" id="PTHR33993">
    <property type="entry name" value="GLYOXALASE-RELATED"/>
    <property type="match status" value="1"/>
</dbReference>
<dbReference type="Pfam" id="PF00903">
    <property type="entry name" value="Glyoxalase"/>
    <property type="match status" value="1"/>
</dbReference>
<evidence type="ECO:0000313" key="3">
    <source>
        <dbReference type="Proteomes" id="UP001156691"/>
    </source>
</evidence>
<sequence length="129" mass="14244">MTNNVSMRNTVVWFDIPVTDLDRAIRFYEAVTQSEMKPLALENGDETALFASQNGGVTGSLYKSPEDKPSEFGSRVYLNAEPSIDDWIERVKSAGGRIVVEKTEIPGVGGYFAYFIDSEGNRVGLSARQ</sequence>
<dbReference type="InterPro" id="IPR029068">
    <property type="entry name" value="Glyas_Bleomycin-R_OHBP_Dase"/>
</dbReference>
<name>A0ABQ5W3C3_9HYPH</name>
<dbReference type="PANTHER" id="PTHR33993:SF2">
    <property type="entry name" value="VOC DOMAIN-CONTAINING PROTEIN"/>
    <property type="match status" value="1"/>
</dbReference>
<feature type="domain" description="VOC" evidence="1">
    <location>
        <begin position="10"/>
        <end position="128"/>
    </location>
</feature>
<proteinExistence type="predicted"/>
<dbReference type="SUPFAM" id="SSF54593">
    <property type="entry name" value="Glyoxalase/Bleomycin resistance protein/Dihydroxybiphenyl dioxygenase"/>
    <property type="match status" value="1"/>
</dbReference>
<organism evidence="2 3">
    <name type="scientific">Devosia nitrariae</name>
    <dbReference type="NCBI Taxonomy" id="2071872"/>
    <lineage>
        <taxon>Bacteria</taxon>
        <taxon>Pseudomonadati</taxon>
        <taxon>Pseudomonadota</taxon>
        <taxon>Alphaproteobacteria</taxon>
        <taxon>Hyphomicrobiales</taxon>
        <taxon>Devosiaceae</taxon>
        <taxon>Devosia</taxon>
    </lineage>
</organism>
<comment type="caution">
    <text evidence="2">The sequence shown here is derived from an EMBL/GenBank/DDBJ whole genome shotgun (WGS) entry which is preliminary data.</text>
</comment>
<dbReference type="Gene3D" id="3.10.180.10">
    <property type="entry name" value="2,3-Dihydroxybiphenyl 1,2-Dioxygenase, domain 1"/>
    <property type="match status" value="1"/>
</dbReference>
<keyword evidence="3" id="KW-1185">Reference proteome</keyword>
<evidence type="ECO:0000313" key="2">
    <source>
        <dbReference type="EMBL" id="GLQ54314.1"/>
    </source>
</evidence>
<dbReference type="InterPro" id="IPR037523">
    <property type="entry name" value="VOC_core"/>
</dbReference>
<protein>
    <recommendedName>
        <fullName evidence="1">VOC domain-containing protein</fullName>
    </recommendedName>
</protein>
<dbReference type="RefSeq" id="WP_284339747.1">
    <property type="nucleotide sequence ID" value="NZ_BSNS01000007.1"/>
</dbReference>
<dbReference type="InterPro" id="IPR004360">
    <property type="entry name" value="Glyas_Fos-R_dOase_dom"/>
</dbReference>
<reference evidence="3" key="1">
    <citation type="journal article" date="2019" name="Int. J. Syst. Evol. Microbiol.">
        <title>The Global Catalogue of Microorganisms (GCM) 10K type strain sequencing project: providing services to taxonomists for standard genome sequencing and annotation.</title>
        <authorList>
            <consortium name="The Broad Institute Genomics Platform"/>
            <consortium name="The Broad Institute Genome Sequencing Center for Infectious Disease"/>
            <person name="Wu L."/>
            <person name="Ma J."/>
        </authorList>
    </citation>
    <scope>NUCLEOTIDE SEQUENCE [LARGE SCALE GENOMIC DNA]</scope>
    <source>
        <strain evidence="3">NBRC 112416</strain>
    </source>
</reference>
<accession>A0ABQ5W3C3</accession>
<dbReference type="Proteomes" id="UP001156691">
    <property type="component" value="Unassembled WGS sequence"/>
</dbReference>
<dbReference type="InterPro" id="IPR052164">
    <property type="entry name" value="Anthracycline_SecMetBiosynth"/>
</dbReference>
<dbReference type="EMBL" id="BSNS01000007">
    <property type="protein sequence ID" value="GLQ54314.1"/>
    <property type="molecule type" value="Genomic_DNA"/>
</dbReference>
<dbReference type="PROSITE" id="PS51819">
    <property type="entry name" value="VOC"/>
    <property type="match status" value="1"/>
</dbReference>
<dbReference type="CDD" id="cd07247">
    <property type="entry name" value="SgaA_N_like"/>
    <property type="match status" value="1"/>
</dbReference>